<evidence type="ECO:0000313" key="4">
    <source>
        <dbReference type="Proteomes" id="UP000271624"/>
    </source>
</evidence>
<accession>A0A3S1C8Q7</accession>
<sequence>MALLKIEDFNSDYNQIFSGDSNIINLNVYSDITDEKIGAVKDILVDEHDGSFRYLIVDLGFWIFGKQVLLPIGRSRIDYSQQRIYTKGLTKEQAEHLPEFSEELKIDHDYEERVRTGYRDSTSFDPIYTVDPLGNPIAPTVPYGPMALNEVAALSVPHTNERTINIPGSGNLPFDRNTYRYENDPSLYEINEKDHPSLKSYSQRLAESRIYRRKS</sequence>
<protein>
    <recommendedName>
        <fullName evidence="2">PRC-barrel domain-containing protein</fullName>
    </recommendedName>
</protein>
<reference evidence="3" key="2">
    <citation type="journal article" date="2019" name="Genome Biol. Evol.">
        <title>Day and night: Metabolic profiles and evolutionary relationships of six axenic non-marine cyanobacteria.</title>
        <authorList>
            <person name="Will S.E."/>
            <person name="Henke P."/>
            <person name="Boedeker C."/>
            <person name="Huang S."/>
            <person name="Brinkmann H."/>
            <person name="Rohde M."/>
            <person name="Jarek M."/>
            <person name="Friedl T."/>
            <person name="Seufert S."/>
            <person name="Schumacher M."/>
            <person name="Overmann J."/>
            <person name="Neumann-Schaal M."/>
            <person name="Petersen J."/>
        </authorList>
    </citation>
    <scope>NUCLEOTIDE SEQUENCE [LARGE SCALE GENOMIC DNA]</scope>
    <source>
        <strain evidence="3">PCC 7102</strain>
    </source>
</reference>
<gene>
    <name evidence="3" type="ORF">DSM106972_081210</name>
</gene>
<dbReference type="RefSeq" id="WP_127086168.1">
    <property type="nucleotide sequence ID" value="NZ_RSCL01000029.1"/>
</dbReference>
<dbReference type="GO" id="GO:0019684">
    <property type="term" value="P:photosynthesis, light reaction"/>
    <property type="evidence" value="ECO:0007669"/>
    <property type="project" value="InterPro"/>
</dbReference>
<feature type="compositionally biased region" description="Basic and acidic residues" evidence="1">
    <location>
        <begin position="206"/>
        <end position="215"/>
    </location>
</feature>
<dbReference type="Proteomes" id="UP000271624">
    <property type="component" value="Unassembled WGS sequence"/>
</dbReference>
<dbReference type="SUPFAM" id="SSF50346">
    <property type="entry name" value="PRC-barrel domain"/>
    <property type="match status" value="1"/>
</dbReference>
<feature type="domain" description="PRC-barrel" evidence="2">
    <location>
        <begin position="19"/>
        <end position="91"/>
    </location>
</feature>
<evidence type="ECO:0000256" key="1">
    <source>
        <dbReference type="SAM" id="MobiDB-lite"/>
    </source>
</evidence>
<dbReference type="Gene3D" id="3.90.50.10">
    <property type="entry name" value="Photosynthetic Reaction Center, subunit H, domain 2"/>
    <property type="match status" value="1"/>
</dbReference>
<dbReference type="InterPro" id="IPR027275">
    <property type="entry name" value="PRC-brl_dom"/>
</dbReference>
<keyword evidence="4" id="KW-1185">Reference proteome</keyword>
<dbReference type="InterPro" id="IPR014747">
    <property type="entry name" value="Bac_photo_RC_H_C"/>
</dbReference>
<dbReference type="OrthoDB" id="510842at2"/>
<reference evidence="3" key="1">
    <citation type="submission" date="2018-12" db="EMBL/GenBank/DDBJ databases">
        <authorList>
            <person name="Will S."/>
            <person name="Neumann-Schaal M."/>
            <person name="Henke P."/>
        </authorList>
    </citation>
    <scope>NUCLEOTIDE SEQUENCE</scope>
    <source>
        <strain evidence="3">PCC 7102</strain>
    </source>
</reference>
<name>A0A3S1C8Q7_9CYAN</name>
<dbReference type="GO" id="GO:0030077">
    <property type="term" value="C:plasma membrane light-harvesting complex"/>
    <property type="evidence" value="ECO:0007669"/>
    <property type="project" value="InterPro"/>
</dbReference>
<dbReference type="EMBL" id="RSCL01000029">
    <property type="protein sequence ID" value="RUS98492.1"/>
    <property type="molecule type" value="Genomic_DNA"/>
</dbReference>
<organism evidence="3 4">
    <name type="scientific">Dulcicalothrix desertica PCC 7102</name>
    <dbReference type="NCBI Taxonomy" id="232991"/>
    <lineage>
        <taxon>Bacteria</taxon>
        <taxon>Bacillati</taxon>
        <taxon>Cyanobacteriota</taxon>
        <taxon>Cyanophyceae</taxon>
        <taxon>Nostocales</taxon>
        <taxon>Calotrichaceae</taxon>
        <taxon>Dulcicalothrix</taxon>
    </lineage>
</organism>
<proteinExistence type="predicted"/>
<dbReference type="Pfam" id="PF05239">
    <property type="entry name" value="PRC"/>
    <property type="match status" value="1"/>
</dbReference>
<evidence type="ECO:0000259" key="2">
    <source>
        <dbReference type="Pfam" id="PF05239"/>
    </source>
</evidence>
<comment type="caution">
    <text evidence="3">The sequence shown here is derived from an EMBL/GenBank/DDBJ whole genome shotgun (WGS) entry which is preliminary data.</text>
</comment>
<evidence type="ECO:0000313" key="3">
    <source>
        <dbReference type="EMBL" id="RUS98492.1"/>
    </source>
</evidence>
<dbReference type="AlphaFoldDB" id="A0A3S1C8Q7"/>
<dbReference type="InterPro" id="IPR011033">
    <property type="entry name" value="PRC_barrel-like_sf"/>
</dbReference>
<feature type="region of interest" description="Disordered" evidence="1">
    <location>
        <begin position="191"/>
        <end position="215"/>
    </location>
</feature>